<accession>A0ABP8V1Z6</accession>
<sequence>MSNQVQASPEANKSVLVRFAERYQCDAKKIQDALINTVFKPRPGDTVSPIDQMAFLILCDRYNLDPFCKEIYPMPDPRSGRYIPIVGVDGWFKIASSNPSHNGHSFTYCDTTTRPDGDAKECPEWIECTIYRRDWEHPVSVREYLSEAYRPAFKGKRGPWQTHTIRMLRHKAFTQCCRQVYGIGGIYEEDEGQRIIEAGNAEVVIPEPVVYSPAQVVEAEPTQVVEAEPALVVEAEPAPVVEAEPAQVVEAEPALVVEAETAPVVESQIEERKLTFIKNVISYGRQKGSWAAAEETFRDRLKNDANALAFALNELRTAQAA</sequence>
<organism evidence="1 2">
    <name type="scientific">Kistimonas scapharcae</name>
    <dbReference type="NCBI Taxonomy" id="1036133"/>
    <lineage>
        <taxon>Bacteria</taxon>
        <taxon>Pseudomonadati</taxon>
        <taxon>Pseudomonadota</taxon>
        <taxon>Gammaproteobacteria</taxon>
        <taxon>Oceanospirillales</taxon>
        <taxon>Endozoicomonadaceae</taxon>
        <taxon>Kistimonas</taxon>
    </lineage>
</organism>
<dbReference type="EMBL" id="BAABFL010000128">
    <property type="protein sequence ID" value="GAA4649266.1"/>
    <property type="molecule type" value="Genomic_DNA"/>
</dbReference>
<protein>
    <recommendedName>
        <fullName evidence="3">Phage recombination protein Bet</fullName>
    </recommendedName>
</protein>
<reference evidence="2" key="1">
    <citation type="journal article" date="2019" name="Int. J. Syst. Evol. Microbiol.">
        <title>The Global Catalogue of Microorganisms (GCM) 10K type strain sequencing project: providing services to taxonomists for standard genome sequencing and annotation.</title>
        <authorList>
            <consortium name="The Broad Institute Genomics Platform"/>
            <consortium name="The Broad Institute Genome Sequencing Center for Infectious Disease"/>
            <person name="Wu L."/>
            <person name="Ma J."/>
        </authorList>
    </citation>
    <scope>NUCLEOTIDE SEQUENCE [LARGE SCALE GENOMIC DNA]</scope>
    <source>
        <strain evidence="2">JCM 17805</strain>
    </source>
</reference>
<comment type="caution">
    <text evidence="1">The sequence shown here is derived from an EMBL/GenBank/DDBJ whole genome shotgun (WGS) entry which is preliminary data.</text>
</comment>
<dbReference type="Pfam" id="PF03837">
    <property type="entry name" value="RecT"/>
    <property type="match status" value="1"/>
</dbReference>
<keyword evidence="2" id="KW-1185">Reference proteome</keyword>
<name>A0ABP8V1Z6_9GAMM</name>
<dbReference type="InterPro" id="IPR018330">
    <property type="entry name" value="RecT_fam"/>
</dbReference>
<gene>
    <name evidence="1" type="ORF">GCM10023116_15400</name>
</gene>
<evidence type="ECO:0000313" key="2">
    <source>
        <dbReference type="Proteomes" id="UP001500604"/>
    </source>
</evidence>
<proteinExistence type="predicted"/>
<dbReference type="RefSeq" id="WP_345195054.1">
    <property type="nucleotide sequence ID" value="NZ_BAABFL010000128.1"/>
</dbReference>
<dbReference type="Proteomes" id="UP001500604">
    <property type="component" value="Unassembled WGS sequence"/>
</dbReference>
<evidence type="ECO:0008006" key="3">
    <source>
        <dbReference type="Google" id="ProtNLM"/>
    </source>
</evidence>
<evidence type="ECO:0000313" key="1">
    <source>
        <dbReference type="EMBL" id="GAA4649266.1"/>
    </source>
</evidence>